<dbReference type="AlphaFoldDB" id="A0A2H1JR38"/>
<protein>
    <submittedName>
        <fullName evidence="2">Uncharacterized protein</fullName>
    </submittedName>
</protein>
<organism evidence="2 3">
    <name type="scientific">Brevibacterium antiquum CNRZ 918</name>
    <dbReference type="NCBI Taxonomy" id="1255637"/>
    <lineage>
        <taxon>Bacteria</taxon>
        <taxon>Bacillati</taxon>
        <taxon>Actinomycetota</taxon>
        <taxon>Actinomycetes</taxon>
        <taxon>Micrococcales</taxon>
        <taxon>Brevibacteriaceae</taxon>
        <taxon>Brevibacterium</taxon>
    </lineage>
</organism>
<accession>A0A2H1JR38</accession>
<evidence type="ECO:0000313" key="2">
    <source>
        <dbReference type="EMBL" id="SMX89967.1"/>
    </source>
</evidence>
<evidence type="ECO:0000313" key="3">
    <source>
        <dbReference type="Proteomes" id="UP000234433"/>
    </source>
</evidence>
<feature type="chain" id="PRO_5038808347" evidence="1">
    <location>
        <begin position="24"/>
        <end position="156"/>
    </location>
</feature>
<proteinExistence type="predicted"/>
<reference evidence="2 3" key="1">
    <citation type="submission" date="2017-03" db="EMBL/GenBank/DDBJ databases">
        <authorList>
            <person name="Afonso C.L."/>
            <person name="Miller P.J."/>
            <person name="Scott M.A."/>
            <person name="Spackman E."/>
            <person name="Goraichik I."/>
            <person name="Dimitrov K.M."/>
            <person name="Suarez D.L."/>
            <person name="Swayne D.E."/>
        </authorList>
    </citation>
    <scope>NUCLEOTIDE SEQUENCE [LARGE SCALE GENOMIC DNA]</scope>
    <source>
        <strain evidence="2 3">CNRZ 918</strain>
    </source>
</reference>
<feature type="signal peptide" evidence="1">
    <location>
        <begin position="1"/>
        <end position="23"/>
    </location>
</feature>
<dbReference type="Proteomes" id="UP000234433">
    <property type="component" value="Unassembled WGS sequence"/>
</dbReference>
<name>A0A2H1JR38_9MICO</name>
<sequence>MNHTICNRAAVLAIAAFAGIAGAGVAGGSALATPHSETATDSSAEVALAQEPQSAGHPKVSAEYADRMVRSWGVGADSKVRDRAVQTVIDDLAAHGDEHVSRWHRVAADTGADPKVGTTHVAYVNLDTDETMTLRVDNARSDNGDAEAVRQVRFHG</sequence>
<keyword evidence="1" id="KW-0732">Signal</keyword>
<gene>
    <name evidence="2" type="ORF">BANT918_01808</name>
</gene>
<dbReference type="OrthoDB" id="4807787at2"/>
<dbReference type="RefSeq" id="WP_101619922.1">
    <property type="nucleotide sequence ID" value="NZ_FXZD01000005.1"/>
</dbReference>
<dbReference type="EMBL" id="FXZD01000005">
    <property type="protein sequence ID" value="SMX89967.1"/>
    <property type="molecule type" value="Genomic_DNA"/>
</dbReference>
<evidence type="ECO:0000256" key="1">
    <source>
        <dbReference type="SAM" id="SignalP"/>
    </source>
</evidence>